<organism evidence="4 5">
    <name type="scientific">Tepiditoga spiralis</name>
    <dbReference type="NCBI Taxonomy" id="2108365"/>
    <lineage>
        <taxon>Bacteria</taxon>
        <taxon>Thermotogati</taxon>
        <taxon>Thermotogota</taxon>
        <taxon>Thermotogae</taxon>
        <taxon>Petrotogales</taxon>
        <taxon>Petrotogaceae</taxon>
        <taxon>Tepiditoga</taxon>
    </lineage>
</organism>
<sequence>MSIYDRIDKVRLDALKEMGNIGAGNSATSISMMIDKKVDINVPEVKVLSLSDLWKVFKDPEEIVAGSMIGVGGDLDGAILFLMGTDSIKNMLEMMMLPKPEDLTQLDEITRSAIGEMGNIMCSSYVVALSNFTGLNIHSLPPNVVVDMITAIISEVSLLTTEGDDYIILIETDITLEDISKNIPGYIIYIPDQASLKKVLSKIGLGIDDE</sequence>
<protein>
    <submittedName>
        <fullName evidence="4">CheY-P phosphatase CheC</fullName>
    </submittedName>
</protein>
<evidence type="ECO:0000313" key="4">
    <source>
        <dbReference type="EMBL" id="BBE31308.1"/>
    </source>
</evidence>
<dbReference type="InterPro" id="IPR053645">
    <property type="entry name" value="CheY-P_phosphatase_CheC"/>
</dbReference>
<accession>A0A7G1G491</accession>
<dbReference type="SUPFAM" id="SSF103039">
    <property type="entry name" value="CheC-like"/>
    <property type="match status" value="1"/>
</dbReference>
<dbReference type="CDD" id="cd17909">
    <property type="entry name" value="CheC_ClassI"/>
    <property type="match status" value="1"/>
</dbReference>
<dbReference type="Pfam" id="PF04509">
    <property type="entry name" value="CheC"/>
    <property type="match status" value="2"/>
</dbReference>
<keyword evidence="5" id="KW-1185">Reference proteome</keyword>
<dbReference type="Proteomes" id="UP000516361">
    <property type="component" value="Chromosome"/>
</dbReference>
<name>A0A7G1G491_9BACT</name>
<dbReference type="InterPro" id="IPR007597">
    <property type="entry name" value="CheC"/>
</dbReference>
<dbReference type="InParanoid" id="A0A7G1G491"/>
<evidence type="ECO:0000313" key="5">
    <source>
        <dbReference type="Proteomes" id="UP000516361"/>
    </source>
</evidence>
<dbReference type="GO" id="GO:0016787">
    <property type="term" value="F:hydrolase activity"/>
    <property type="evidence" value="ECO:0007669"/>
    <property type="project" value="UniProtKB-KW"/>
</dbReference>
<dbReference type="Gene3D" id="3.40.1550.10">
    <property type="entry name" value="CheC-like"/>
    <property type="match status" value="1"/>
</dbReference>
<feature type="domain" description="CheC-like protein" evidence="3">
    <location>
        <begin position="12"/>
        <end position="46"/>
    </location>
</feature>
<evidence type="ECO:0000256" key="1">
    <source>
        <dbReference type="ARBA" id="ARBA00022500"/>
    </source>
</evidence>
<dbReference type="NCBIfam" id="NF041093">
    <property type="entry name" value="CheC_Thtogales"/>
    <property type="match status" value="1"/>
</dbReference>
<dbReference type="KEGG" id="ocy:OSSY52_14490"/>
<reference evidence="4 5" key="1">
    <citation type="submission" date="2018-06" db="EMBL/GenBank/DDBJ databases">
        <title>Genome sequencing of Oceanotoga sp. sy52.</title>
        <authorList>
            <person name="Mori K."/>
        </authorList>
    </citation>
    <scope>NUCLEOTIDE SEQUENCE [LARGE SCALE GENOMIC DNA]</scope>
    <source>
        <strain evidence="5">sy52</strain>
    </source>
</reference>
<evidence type="ECO:0000259" key="3">
    <source>
        <dbReference type="Pfam" id="PF04509"/>
    </source>
</evidence>
<dbReference type="EMBL" id="AP018712">
    <property type="protein sequence ID" value="BBE31308.1"/>
    <property type="molecule type" value="Genomic_DNA"/>
</dbReference>
<dbReference type="PANTHER" id="PTHR43693:SF1">
    <property type="entry name" value="PROTEIN PHOSPHATASE CHEZ"/>
    <property type="match status" value="1"/>
</dbReference>
<gene>
    <name evidence="4" type="primary">cheC</name>
    <name evidence="4" type="ORF">OSSY52_14490</name>
</gene>
<dbReference type="InterPro" id="IPR028976">
    <property type="entry name" value="CheC-like_sf"/>
</dbReference>
<evidence type="ECO:0000256" key="2">
    <source>
        <dbReference type="ARBA" id="ARBA00022801"/>
    </source>
</evidence>
<dbReference type="InterPro" id="IPR050992">
    <property type="entry name" value="CheZ_family_phosphatases"/>
</dbReference>
<dbReference type="FunCoup" id="A0A7G1G491">
    <property type="interactions" value="36"/>
</dbReference>
<dbReference type="PANTHER" id="PTHR43693">
    <property type="entry name" value="PROTEIN PHOSPHATASE CHEZ"/>
    <property type="match status" value="1"/>
</dbReference>
<keyword evidence="2" id="KW-0378">Hydrolase</keyword>
<keyword evidence="1" id="KW-0145">Chemotaxis</keyword>
<feature type="domain" description="CheC-like protein" evidence="3">
    <location>
        <begin position="111"/>
        <end position="145"/>
    </location>
</feature>
<proteinExistence type="predicted"/>
<dbReference type="AlphaFoldDB" id="A0A7G1G491"/>
<dbReference type="GO" id="GO:0006935">
    <property type="term" value="P:chemotaxis"/>
    <property type="evidence" value="ECO:0007669"/>
    <property type="project" value="UniProtKB-KW"/>
</dbReference>
<dbReference type="RefSeq" id="WP_190613758.1">
    <property type="nucleotide sequence ID" value="NZ_AP018712.1"/>
</dbReference>